<dbReference type="PANTHER" id="PTHR21064">
    <property type="entry name" value="AMINOGLYCOSIDE PHOSPHOTRANSFERASE DOMAIN-CONTAINING PROTEIN-RELATED"/>
    <property type="match status" value="1"/>
</dbReference>
<evidence type="ECO:0000313" key="7">
    <source>
        <dbReference type="Proteomes" id="UP000499080"/>
    </source>
</evidence>
<gene>
    <name evidence="6" type="ORF">AVEN_202682_1</name>
</gene>
<dbReference type="EMBL" id="BGPR01004063">
    <property type="protein sequence ID" value="GBM95507.1"/>
    <property type="molecule type" value="Genomic_DNA"/>
</dbReference>
<name>A0A4Y2K061_ARAVE</name>
<accession>A0A4Y2K061</accession>
<evidence type="ECO:0000256" key="1">
    <source>
        <dbReference type="ARBA" id="ARBA00004496"/>
    </source>
</evidence>
<sequence>MDQGKLLKPNVSEQLAVDIVLRLYGLKVTEIKRMVSFDDQNFHIKVAKEYQNPHISQLHEDGYTLKITNTMKSSSHDHFAPTVTFLPPIIPLYKEVFVNNVTGLDGTICAPIEALVLPYVILKSTDNSSEPSINPFIPTG</sequence>
<proteinExistence type="inferred from homology"/>
<keyword evidence="7" id="KW-1185">Reference proteome</keyword>
<keyword evidence="3" id="KW-0963">Cytoplasm</keyword>
<dbReference type="InterPro" id="IPR050249">
    <property type="entry name" value="Pseudomonas-type_ThrB"/>
</dbReference>
<evidence type="ECO:0000256" key="2">
    <source>
        <dbReference type="ARBA" id="ARBA00006219"/>
    </source>
</evidence>
<comment type="caution">
    <text evidence="6">The sequence shown here is derived from an EMBL/GenBank/DDBJ whole genome shotgun (WGS) entry which is preliminary data.</text>
</comment>
<evidence type="ECO:0000256" key="3">
    <source>
        <dbReference type="ARBA" id="ARBA00022490"/>
    </source>
</evidence>
<evidence type="ECO:0000256" key="4">
    <source>
        <dbReference type="ARBA" id="ARBA00022679"/>
    </source>
</evidence>
<dbReference type="Proteomes" id="UP000499080">
    <property type="component" value="Unassembled WGS sequence"/>
</dbReference>
<protein>
    <submittedName>
        <fullName evidence="6">Uncharacterized protein</fullName>
    </submittedName>
</protein>
<keyword evidence="4" id="KW-0808">Transferase</keyword>
<keyword evidence="5" id="KW-0418">Kinase</keyword>
<dbReference type="GO" id="GO:0005737">
    <property type="term" value="C:cytoplasm"/>
    <property type="evidence" value="ECO:0007669"/>
    <property type="project" value="UniProtKB-SubCell"/>
</dbReference>
<evidence type="ECO:0000256" key="5">
    <source>
        <dbReference type="ARBA" id="ARBA00022777"/>
    </source>
</evidence>
<dbReference type="AlphaFoldDB" id="A0A4Y2K061"/>
<dbReference type="OrthoDB" id="6415818at2759"/>
<reference evidence="6 7" key="1">
    <citation type="journal article" date="2019" name="Sci. Rep.">
        <title>Orb-weaving spider Araneus ventricosus genome elucidates the spidroin gene catalogue.</title>
        <authorList>
            <person name="Kono N."/>
            <person name="Nakamura H."/>
            <person name="Ohtoshi R."/>
            <person name="Moran D.A.P."/>
            <person name="Shinohara A."/>
            <person name="Yoshida Y."/>
            <person name="Fujiwara M."/>
            <person name="Mori M."/>
            <person name="Tomita M."/>
            <person name="Arakawa K."/>
        </authorList>
    </citation>
    <scope>NUCLEOTIDE SEQUENCE [LARGE SCALE GENOMIC DNA]</scope>
</reference>
<dbReference type="GO" id="GO:0019202">
    <property type="term" value="F:amino acid kinase activity"/>
    <property type="evidence" value="ECO:0007669"/>
    <property type="project" value="TreeGrafter"/>
</dbReference>
<organism evidence="6 7">
    <name type="scientific">Araneus ventricosus</name>
    <name type="common">Orbweaver spider</name>
    <name type="synonym">Epeira ventricosa</name>
    <dbReference type="NCBI Taxonomy" id="182803"/>
    <lineage>
        <taxon>Eukaryota</taxon>
        <taxon>Metazoa</taxon>
        <taxon>Ecdysozoa</taxon>
        <taxon>Arthropoda</taxon>
        <taxon>Chelicerata</taxon>
        <taxon>Arachnida</taxon>
        <taxon>Araneae</taxon>
        <taxon>Araneomorphae</taxon>
        <taxon>Entelegynae</taxon>
        <taxon>Araneoidea</taxon>
        <taxon>Araneidae</taxon>
        <taxon>Araneus</taxon>
    </lineage>
</organism>
<dbReference type="PANTHER" id="PTHR21064:SF1">
    <property type="entry name" value="HYDROXYLYSINE KINASE"/>
    <property type="match status" value="1"/>
</dbReference>
<comment type="similarity">
    <text evidence="2">Belongs to the aminoglycoside phosphotransferase family.</text>
</comment>
<evidence type="ECO:0000313" key="6">
    <source>
        <dbReference type="EMBL" id="GBM95507.1"/>
    </source>
</evidence>
<comment type="subcellular location">
    <subcellularLocation>
        <location evidence="1">Cytoplasm</location>
    </subcellularLocation>
</comment>